<dbReference type="RefSeq" id="WP_104002672.1">
    <property type="nucleotide sequence ID" value="NZ_FNVQ01000001.1"/>
</dbReference>
<name>A0A1H5YK47_9GAMM</name>
<evidence type="ECO:0000313" key="3">
    <source>
        <dbReference type="Proteomes" id="UP000236745"/>
    </source>
</evidence>
<dbReference type="PANTHER" id="PTHR40943:SF2">
    <property type="entry name" value="(S)-UREIDOGLYCINE AMINOHYDROLASE CUPIN DOMAIN-CONTAINING PROTEIN"/>
    <property type="match status" value="1"/>
</dbReference>
<dbReference type="InterPro" id="IPR008579">
    <property type="entry name" value="UGlyAH_Cupin_dom"/>
</dbReference>
<dbReference type="Pfam" id="PF05899">
    <property type="entry name" value="Cupin_3"/>
    <property type="match status" value="1"/>
</dbReference>
<dbReference type="InterPro" id="IPR011051">
    <property type="entry name" value="RmlC_Cupin_sf"/>
</dbReference>
<keyword evidence="3" id="KW-1185">Reference proteome</keyword>
<dbReference type="InterPro" id="IPR014710">
    <property type="entry name" value="RmlC-like_jellyroll"/>
</dbReference>
<dbReference type="OrthoDB" id="9799053at2"/>
<dbReference type="CDD" id="cd02227">
    <property type="entry name" value="cupin_TM1112-like"/>
    <property type="match status" value="1"/>
</dbReference>
<feature type="domain" description="(S)-ureidoglycine aminohydrolase cupin" evidence="1">
    <location>
        <begin position="43"/>
        <end position="114"/>
    </location>
</feature>
<dbReference type="PANTHER" id="PTHR40943">
    <property type="entry name" value="CYTOPLASMIC PROTEIN-RELATED"/>
    <property type="match status" value="1"/>
</dbReference>
<organism evidence="2 3">
    <name type="scientific">Marinobacterium lutimaris</name>
    <dbReference type="NCBI Taxonomy" id="568106"/>
    <lineage>
        <taxon>Bacteria</taxon>
        <taxon>Pseudomonadati</taxon>
        <taxon>Pseudomonadota</taxon>
        <taxon>Gammaproteobacteria</taxon>
        <taxon>Oceanospirillales</taxon>
        <taxon>Oceanospirillaceae</taxon>
        <taxon>Marinobacterium</taxon>
    </lineage>
</organism>
<dbReference type="Proteomes" id="UP000236745">
    <property type="component" value="Unassembled WGS sequence"/>
</dbReference>
<dbReference type="SUPFAM" id="SSF51182">
    <property type="entry name" value="RmlC-like cupins"/>
    <property type="match status" value="1"/>
</dbReference>
<gene>
    <name evidence="2" type="ORF">SAMN05444390_1011801</name>
</gene>
<dbReference type="EMBL" id="FNVQ01000001">
    <property type="protein sequence ID" value="SEG24519.1"/>
    <property type="molecule type" value="Genomic_DNA"/>
</dbReference>
<sequence length="121" mass="13660">MPGLKPLMLAAAPSVAVEEYYIDQEKLISGNPKQSLWVEYQDKSAQFFAGIWASEIGEWRVSYTEEEYCCILEGESVITSAEGEVFTVKEKDEFVIPAGFSGTWKVVEATKKRFIVYEKTS</sequence>
<proteinExistence type="predicted"/>
<protein>
    <recommendedName>
        <fullName evidence="1">(S)-ureidoglycine aminohydrolase cupin domain-containing protein</fullName>
    </recommendedName>
</protein>
<dbReference type="Gene3D" id="2.60.120.10">
    <property type="entry name" value="Jelly Rolls"/>
    <property type="match status" value="1"/>
</dbReference>
<reference evidence="2 3" key="1">
    <citation type="submission" date="2016-10" db="EMBL/GenBank/DDBJ databases">
        <authorList>
            <person name="de Groot N.N."/>
        </authorList>
    </citation>
    <scope>NUCLEOTIDE SEQUENCE [LARGE SCALE GENOMIC DNA]</scope>
    <source>
        <strain evidence="2 3">DSM 22012</strain>
    </source>
</reference>
<dbReference type="AlphaFoldDB" id="A0A1H5YK47"/>
<evidence type="ECO:0000313" key="2">
    <source>
        <dbReference type="EMBL" id="SEG24519.1"/>
    </source>
</evidence>
<accession>A0A1H5YK47</accession>
<evidence type="ECO:0000259" key="1">
    <source>
        <dbReference type="Pfam" id="PF05899"/>
    </source>
</evidence>